<dbReference type="SUPFAM" id="SSF160904">
    <property type="entry name" value="Jann2411-like"/>
    <property type="match status" value="1"/>
</dbReference>
<dbReference type="RefSeq" id="WP_182658679.1">
    <property type="nucleotide sequence ID" value="NZ_BAAAQG010000007.1"/>
</dbReference>
<keyword evidence="3" id="KW-1185">Reference proteome</keyword>
<dbReference type="InterPro" id="IPR010852">
    <property type="entry name" value="ABATE"/>
</dbReference>
<feature type="domain" description="Zinc finger CGNR" evidence="1">
    <location>
        <begin position="128"/>
        <end position="170"/>
    </location>
</feature>
<dbReference type="PANTHER" id="PTHR35525:SF3">
    <property type="entry name" value="BLL6575 PROTEIN"/>
    <property type="match status" value="1"/>
</dbReference>
<dbReference type="Pfam" id="PF11706">
    <property type="entry name" value="zf-CGNR"/>
    <property type="match status" value="1"/>
</dbReference>
<organism evidence="2 3">
    <name type="scientific">Dietzia cercidiphylli</name>
    <dbReference type="NCBI Taxonomy" id="498199"/>
    <lineage>
        <taxon>Bacteria</taxon>
        <taxon>Bacillati</taxon>
        <taxon>Actinomycetota</taxon>
        <taxon>Actinomycetes</taxon>
        <taxon>Mycobacteriales</taxon>
        <taxon>Dietziaceae</taxon>
        <taxon>Dietzia</taxon>
    </lineage>
</organism>
<dbReference type="Gene3D" id="1.10.3300.10">
    <property type="entry name" value="Jann2411-like domain"/>
    <property type="match status" value="1"/>
</dbReference>
<comment type="caution">
    <text evidence="2">The sequence shown here is derived from an EMBL/GenBank/DDBJ whole genome shotgun (WGS) entry which is preliminary data.</text>
</comment>
<protein>
    <submittedName>
        <fullName evidence="2">CGNR zinc finger domain-containing protein</fullName>
    </submittedName>
</protein>
<dbReference type="EMBL" id="BAAAQG010000007">
    <property type="protein sequence ID" value="GAA1707207.1"/>
    <property type="molecule type" value="Genomic_DNA"/>
</dbReference>
<dbReference type="InterPro" id="IPR023286">
    <property type="entry name" value="ABATE_dom_sf"/>
</dbReference>
<reference evidence="2 3" key="1">
    <citation type="journal article" date="2019" name="Int. J. Syst. Evol. Microbiol.">
        <title>The Global Catalogue of Microorganisms (GCM) 10K type strain sequencing project: providing services to taxonomists for standard genome sequencing and annotation.</title>
        <authorList>
            <consortium name="The Broad Institute Genomics Platform"/>
            <consortium name="The Broad Institute Genome Sequencing Center for Infectious Disease"/>
            <person name="Wu L."/>
            <person name="Ma J."/>
        </authorList>
    </citation>
    <scope>NUCLEOTIDE SEQUENCE [LARGE SCALE GENOMIC DNA]</scope>
    <source>
        <strain evidence="2 3">JCM 16002</strain>
    </source>
</reference>
<proteinExistence type="predicted"/>
<gene>
    <name evidence="2" type="ORF">GCM10009831_16080</name>
</gene>
<accession>A0ABN2IL56</accession>
<name>A0ABN2IL56_9ACTN</name>
<dbReference type="InterPro" id="IPR021005">
    <property type="entry name" value="Znf_CGNR"/>
</dbReference>
<evidence type="ECO:0000313" key="3">
    <source>
        <dbReference type="Proteomes" id="UP001500383"/>
    </source>
</evidence>
<evidence type="ECO:0000313" key="2">
    <source>
        <dbReference type="EMBL" id="GAA1707207.1"/>
    </source>
</evidence>
<dbReference type="Proteomes" id="UP001500383">
    <property type="component" value="Unassembled WGS sequence"/>
</dbReference>
<dbReference type="PANTHER" id="PTHR35525">
    <property type="entry name" value="BLL6575 PROTEIN"/>
    <property type="match status" value="1"/>
</dbReference>
<evidence type="ECO:0000259" key="1">
    <source>
        <dbReference type="Pfam" id="PF11706"/>
    </source>
</evidence>
<sequence>MYINPYGADPVTLAADLANRRPRTTRELVDRCRESGVTIDRGACDEDLEEVLTFLDDWLVVVDTTDPRGRADALNALLADHSAPPRLTDHDGHWHVHYRADDVSFARLLTAMFSVGTALHLTSRGIDRLARCAADDCSDVFADTTRNGRKRYCSTRCTNRSAVRRHRARHWA</sequence>